<evidence type="ECO:0000259" key="4">
    <source>
        <dbReference type="PROSITE" id="PS50075"/>
    </source>
</evidence>
<sequence>MKALPLTPNGKVDRRALPTPDNFHSKQEDKFVAPRTPAEAKLAAIWAEILGLKTIGINDNFFELGGHSLQATSLVSKLSAEMNLKVSVKLLFEHPTIAELAVAIEQLPSQIPSFKAEVPIATVDKSAIKFQAPTPDKSSFFQLEQRSLLSLFAVGKLAPVDSAALGYLPLSLIKETSLSRHQILQDWFDNLPMWDAVMETKWGRIAGLTIPIFEDELYSDQNKLVQLVVEALEMAGRLGAKTVSLTGLIPSATDYGRAITQAIEGRNNLPKITTGHATTCSTVVLTIKKILEVSQRSLEQEKVAFIGLGSIGINSLRLMLKCLPHPKSIILCDIYSKQESLQNLQRGLSDDLGFRGSVQIAISSSSSKLPSSIYDTTLIIGATNVPDILDIDRLKPGTLIVDDSGPHCFSPEQAIKRFEKHKDILFTEGGALHAPDPIETVIYLSQLMKKNIDEDLWSDEFKPTNPLNIMGCVMSSLLSSRFDNIKPTVGLPNLETCVQHYQGLERLGFQAADLHCEGYVLPIESNQPSV</sequence>
<dbReference type="InterPro" id="IPR036736">
    <property type="entry name" value="ACP-like_sf"/>
</dbReference>
<dbReference type="SUPFAM" id="SSF51735">
    <property type="entry name" value="NAD(P)-binding Rossmann-fold domains"/>
    <property type="match status" value="1"/>
</dbReference>
<dbReference type="InterPro" id="IPR020806">
    <property type="entry name" value="PKS_PP-bd"/>
</dbReference>
<evidence type="ECO:0000256" key="2">
    <source>
        <dbReference type="ARBA" id="ARBA00022553"/>
    </source>
</evidence>
<dbReference type="InterPro" id="IPR036291">
    <property type="entry name" value="NAD(P)-bd_dom_sf"/>
</dbReference>
<dbReference type="Proteomes" id="UP001301728">
    <property type="component" value="Unassembled WGS sequence"/>
</dbReference>
<protein>
    <submittedName>
        <fullName evidence="5">Phosphopantetheine-binding protein</fullName>
    </submittedName>
</protein>
<evidence type="ECO:0000256" key="3">
    <source>
        <dbReference type="SAM" id="MobiDB-lite"/>
    </source>
</evidence>
<keyword evidence="1" id="KW-0596">Phosphopantetheine</keyword>
<keyword evidence="2" id="KW-0597">Phosphoprotein</keyword>
<dbReference type="SUPFAM" id="SSF56801">
    <property type="entry name" value="Acetyl-CoA synthetase-like"/>
    <property type="match status" value="1"/>
</dbReference>
<feature type="domain" description="Carrier" evidence="4">
    <location>
        <begin position="33"/>
        <end position="108"/>
    </location>
</feature>
<dbReference type="Gene3D" id="1.10.1200.10">
    <property type="entry name" value="ACP-like"/>
    <property type="match status" value="1"/>
</dbReference>
<evidence type="ECO:0000256" key="1">
    <source>
        <dbReference type="ARBA" id="ARBA00022450"/>
    </source>
</evidence>
<organism evidence="5 6">
    <name type="scientific">Limnoraphis robusta CCNP1315</name>
    <dbReference type="NCBI Taxonomy" id="3110306"/>
    <lineage>
        <taxon>Bacteria</taxon>
        <taxon>Bacillati</taxon>
        <taxon>Cyanobacteriota</taxon>
        <taxon>Cyanophyceae</taxon>
        <taxon>Oscillatoriophycideae</taxon>
        <taxon>Oscillatoriales</taxon>
        <taxon>Sirenicapillariaceae</taxon>
        <taxon>Limnoraphis</taxon>
    </lineage>
</organism>
<dbReference type="SMART" id="SM00823">
    <property type="entry name" value="PKS_PP"/>
    <property type="match status" value="1"/>
</dbReference>
<dbReference type="EMBL" id="JAYGHT010000132">
    <property type="protein sequence ID" value="MEA5521355.1"/>
    <property type="molecule type" value="Genomic_DNA"/>
</dbReference>
<dbReference type="Gene3D" id="3.40.50.720">
    <property type="entry name" value="NAD(P)-binding Rossmann-like Domain"/>
    <property type="match status" value="1"/>
</dbReference>
<accession>A0ABU5U2W4</accession>
<dbReference type="InterPro" id="IPR009081">
    <property type="entry name" value="PP-bd_ACP"/>
</dbReference>
<proteinExistence type="predicted"/>
<feature type="region of interest" description="Disordered" evidence="3">
    <location>
        <begin position="1"/>
        <end position="28"/>
    </location>
</feature>
<dbReference type="Pfam" id="PF00550">
    <property type="entry name" value="PP-binding"/>
    <property type="match status" value="1"/>
</dbReference>
<dbReference type="PANTHER" id="PTHR44845">
    <property type="entry name" value="CARRIER DOMAIN-CONTAINING PROTEIN"/>
    <property type="match status" value="1"/>
</dbReference>
<gene>
    <name evidence="5" type="ORF">VB854_20670</name>
</gene>
<dbReference type="PANTHER" id="PTHR44845:SF6">
    <property type="entry name" value="BETA-ALANINE-ACTIVATING ENZYME"/>
    <property type="match status" value="1"/>
</dbReference>
<name>A0ABU5U2W4_9CYAN</name>
<dbReference type="PROSITE" id="PS50075">
    <property type="entry name" value="CARRIER"/>
    <property type="match status" value="1"/>
</dbReference>
<dbReference type="SUPFAM" id="SSF47336">
    <property type="entry name" value="ACP-like"/>
    <property type="match status" value="1"/>
</dbReference>
<evidence type="ECO:0000313" key="6">
    <source>
        <dbReference type="Proteomes" id="UP001301728"/>
    </source>
</evidence>
<keyword evidence="6" id="KW-1185">Reference proteome</keyword>
<evidence type="ECO:0000313" key="5">
    <source>
        <dbReference type="EMBL" id="MEA5521355.1"/>
    </source>
</evidence>
<comment type="caution">
    <text evidence="5">The sequence shown here is derived from an EMBL/GenBank/DDBJ whole genome shotgun (WGS) entry which is preliminary data.</text>
</comment>
<reference evidence="5 6" key="1">
    <citation type="submission" date="2023-12" db="EMBL/GenBank/DDBJ databases">
        <title>Baltic Sea Cyanobacteria.</title>
        <authorList>
            <person name="Delbaje E."/>
            <person name="Fewer D.P."/>
            <person name="Shishido T.K."/>
        </authorList>
    </citation>
    <scope>NUCLEOTIDE SEQUENCE [LARGE SCALE GENOMIC DNA]</scope>
    <source>
        <strain evidence="5 6">CCNP 1315</strain>
    </source>
</reference>